<dbReference type="Pfam" id="PF13404">
    <property type="entry name" value="HTH_AsnC-type"/>
    <property type="match status" value="2"/>
</dbReference>
<dbReference type="Pfam" id="PF01037">
    <property type="entry name" value="AsnC_trans_reg"/>
    <property type="match status" value="1"/>
</dbReference>
<dbReference type="SMART" id="SM00344">
    <property type="entry name" value="HTH_ASNC"/>
    <property type="match status" value="2"/>
</dbReference>
<dbReference type="InterPro" id="IPR011008">
    <property type="entry name" value="Dimeric_a/b-barrel"/>
</dbReference>
<organism evidence="6 7">
    <name type="scientific">Streptomyces albiaxialis</name>
    <dbReference type="NCBI Taxonomy" id="329523"/>
    <lineage>
        <taxon>Bacteria</taxon>
        <taxon>Bacillati</taxon>
        <taxon>Actinomycetota</taxon>
        <taxon>Actinomycetes</taxon>
        <taxon>Kitasatosporales</taxon>
        <taxon>Streptomycetaceae</taxon>
        <taxon>Streptomyces</taxon>
    </lineage>
</organism>
<evidence type="ECO:0000259" key="5">
    <source>
        <dbReference type="Pfam" id="PF13404"/>
    </source>
</evidence>
<dbReference type="Gene3D" id="1.10.10.10">
    <property type="entry name" value="Winged helix-like DNA-binding domain superfamily/Winged helix DNA-binding domain"/>
    <property type="match status" value="2"/>
</dbReference>
<keyword evidence="2" id="KW-0238">DNA-binding</keyword>
<evidence type="ECO:0000256" key="1">
    <source>
        <dbReference type="ARBA" id="ARBA00023015"/>
    </source>
</evidence>
<dbReference type="EMBL" id="BAAAPE010000008">
    <property type="protein sequence ID" value="GAA2078516.1"/>
    <property type="molecule type" value="Genomic_DNA"/>
</dbReference>
<dbReference type="SUPFAM" id="SSF54909">
    <property type="entry name" value="Dimeric alpha+beta barrel"/>
    <property type="match status" value="1"/>
</dbReference>
<comment type="caution">
    <text evidence="6">The sequence shown here is derived from an EMBL/GenBank/DDBJ whole genome shotgun (WGS) entry which is preliminary data.</text>
</comment>
<feature type="domain" description="HTH asnC-type" evidence="5">
    <location>
        <begin position="26"/>
        <end position="67"/>
    </location>
</feature>
<feature type="domain" description="Transcription regulator AsnC/Lrp ligand binding" evidence="4">
    <location>
        <begin position="90"/>
        <end position="158"/>
    </location>
</feature>
<keyword evidence="1" id="KW-0805">Transcription regulation</keyword>
<dbReference type="SUPFAM" id="SSF46785">
    <property type="entry name" value="Winged helix' DNA-binding domain"/>
    <property type="match status" value="2"/>
</dbReference>
<name>A0ABN2VZB1_9ACTN</name>
<dbReference type="RefSeq" id="WP_344529133.1">
    <property type="nucleotide sequence ID" value="NZ_BAAAPE010000008.1"/>
</dbReference>
<dbReference type="PANTHER" id="PTHR30154">
    <property type="entry name" value="LEUCINE-RESPONSIVE REGULATORY PROTEIN"/>
    <property type="match status" value="1"/>
</dbReference>
<feature type="domain" description="HTH asnC-type" evidence="5">
    <location>
        <begin position="197"/>
        <end position="235"/>
    </location>
</feature>
<evidence type="ECO:0000256" key="3">
    <source>
        <dbReference type="ARBA" id="ARBA00023163"/>
    </source>
</evidence>
<protein>
    <submittedName>
        <fullName evidence="6">Lrp/AsnC family transcriptional regulator</fullName>
    </submittedName>
</protein>
<dbReference type="InterPro" id="IPR000485">
    <property type="entry name" value="AsnC-type_HTH_dom"/>
</dbReference>
<evidence type="ECO:0000256" key="2">
    <source>
        <dbReference type="ARBA" id="ARBA00023125"/>
    </source>
</evidence>
<accession>A0ABN2VZB1</accession>
<dbReference type="InterPro" id="IPR036388">
    <property type="entry name" value="WH-like_DNA-bd_sf"/>
</dbReference>
<evidence type="ECO:0000313" key="7">
    <source>
        <dbReference type="Proteomes" id="UP001500016"/>
    </source>
</evidence>
<keyword evidence="3" id="KW-0804">Transcription</keyword>
<evidence type="ECO:0000313" key="6">
    <source>
        <dbReference type="EMBL" id="GAA2078516.1"/>
    </source>
</evidence>
<evidence type="ECO:0000259" key="4">
    <source>
        <dbReference type="Pfam" id="PF01037"/>
    </source>
</evidence>
<dbReference type="Gene3D" id="3.30.70.920">
    <property type="match status" value="2"/>
</dbReference>
<dbReference type="PANTHER" id="PTHR30154:SF34">
    <property type="entry name" value="TRANSCRIPTIONAL REGULATOR AZLB"/>
    <property type="match status" value="1"/>
</dbReference>
<keyword evidence="7" id="KW-1185">Reference proteome</keyword>
<dbReference type="InterPro" id="IPR019888">
    <property type="entry name" value="Tscrpt_reg_AsnC-like"/>
</dbReference>
<gene>
    <name evidence="6" type="ORF">GCM10009801_35450</name>
</gene>
<dbReference type="Proteomes" id="UP001500016">
    <property type="component" value="Unassembled WGS sequence"/>
</dbReference>
<reference evidence="6 7" key="1">
    <citation type="journal article" date="2019" name="Int. J. Syst. Evol. Microbiol.">
        <title>The Global Catalogue of Microorganisms (GCM) 10K type strain sequencing project: providing services to taxonomists for standard genome sequencing and annotation.</title>
        <authorList>
            <consortium name="The Broad Institute Genomics Platform"/>
            <consortium name="The Broad Institute Genome Sequencing Center for Infectious Disease"/>
            <person name="Wu L."/>
            <person name="Ma J."/>
        </authorList>
    </citation>
    <scope>NUCLEOTIDE SEQUENCE [LARGE SCALE GENOMIC DNA]</scope>
    <source>
        <strain evidence="6 7">JCM 15478</strain>
    </source>
</reference>
<dbReference type="InterPro" id="IPR019887">
    <property type="entry name" value="Tscrpt_reg_AsnC/Lrp_C"/>
</dbReference>
<proteinExistence type="predicted"/>
<dbReference type="InterPro" id="IPR036390">
    <property type="entry name" value="WH_DNA-bd_sf"/>
</dbReference>
<sequence length="357" mass="38722">MQGSADPRGTRGAPDAVDELDELGELDELDLQLLHALQIQPRAPWSLVGKVLGVDPVTVARRWQRMRDAGTAWVDGYLSIGHEGAVRAHVEIVTDGARLAEVSGVLADDAEIMSLKQTSGSRDLIAIVIARDLGRLVDYVSERVSRIPGVRTTRIHVITAAPWEGSMWRLRALTARQRAALQPPSPERPAVLTSLTPVDQRIAVAIGQDGRMPLTELAAVVGTSVATARRRLQLLTASRQVSLRCTVARPLSGSPVAAVYFASVPAEHLEAAAQALRTLPELRLCTITAGPYNLVLDVWLRALHDVHALETHIGRELQGLSLRIDERAVVLRTIKHVGRVLDKAGRSVRAVPMELDG</sequence>